<reference evidence="4" key="1">
    <citation type="submission" date="2016-10" db="EMBL/GenBank/DDBJ databases">
        <authorList>
            <person name="Varghese N."/>
            <person name="Submissions S."/>
        </authorList>
    </citation>
    <scope>NUCLEOTIDE SEQUENCE [LARGE SCALE GENOMIC DNA]</scope>
    <source>
        <strain evidence="4">DSM 45843</strain>
    </source>
</reference>
<evidence type="ECO:0000313" key="4">
    <source>
        <dbReference type="Proteomes" id="UP000199088"/>
    </source>
</evidence>
<evidence type="ECO:0000256" key="1">
    <source>
        <dbReference type="SAM" id="MobiDB-lite"/>
    </source>
</evidence>
<evidence type="ECO:0000313" key="3">
    <source>
        <dbReference type="EMBL" id="SDP63172.1"/>
    </source>
</evidence>
<protein>
    <submittedName>
        <fullName evidence="3">Thioesterase superfamily protein</fullName>
    </submittedName>
</protein>
<dbReference type="InterPro" id="IPR029069">
    <property type="entry name" value="HotDog_dom_sf"/>
</dbReference>
<dbReference type="Gene3D" id="3.10.129.10">
    <property type="entry name" value="Hotdog Thioesterase"/>
    <property type="match status" value="1"/>
</dbReference>
<feature type="domain" description="Thioesterase" evidence="2">
    <location>
        <begin position="116"/>
        <end position="177"/>
    </location>
</feature>
<sequence length="236" mass="25110">MSTETGYDPELMAAVTELGDALRGLVDASVRTTVPPADLQDVAATARELATRLRAQTRERHQLPVLDDPVAFRRVFSPVTGVGSAVAPPLRIRADDQGPGVVAEASFGLQYEGPPGFLHGGMSGLLMDQMLGTAAIRAGRWGMTAHLALDYRGPVPLDTPVVLRAWVAEEHGRRTTMAGSIALAADPDRILVEVSGVFVTPREDKLAAYFGDVTDASGQHRPPGRATDATALHEDR</sequence>
<name>A0A1H0UA43_9ACTN</name>
<organism evidence="3 4">
    <name type="scientific">Klenkia soli</name>
    <dbReference type="NCBI Taxonomy" id="1052260"/>
    <lineage>
        <taxon>Bacteria</taxon>
        <taxon>Bacillati</taxon>
        <taxon>Actinomycetota</taxon>
        <taxon>Actinomycetes</taxon>
        <taxon>Geodermatophilales</taxon>
        <taxon>Geodermatophilaceae</taxon>
        <taxon>Klenkia</taxon>
    </lineage>
</organism>
<dbReference type="PANTHER" id="PTHR47260:SF6">
    <property type="entry name" value="THIOESTERASE DOMAIN-CONTAINING PROTEIN"/>
    <property type="match status" value="1"/>
</dbReference>
<keyword evidence="4" id="KW-1185">Reference proteome</keyword>
<dbReference type="PANTHER" id="PTHR47260">
    <property type="entry name" value="UPF0644 PROTEIN PB2B4.06"/>
    <property type="match status" value="1"/>
</dbReference>
<dbReference type="CDD" id="cd03443">
    <property type="entry name" value="PaaI_thioesterase"/>
    <property type="match status" value="1"/>
</dbReference>
<dbReference type="InterPro" id="IPR052061">
    <property type="entry name" value="PTE-AB_protein"/>
</dbReference>
<dbReference type="STRING" id="1052260.SAMN05660199_04426"/>
<dbReference type="Pfam" id="PF03061">
    <property type="entry name" value="4HBT"/>
    <property type="match status" value="1"/>
</dbReference>
<dbReference type="OrthoDB" id="9813282at2"/>
<dbReference type="RefSeq" id="WP_091250184.1">
    <property type="nucleotide sequence ID" value="NZ_FNIR01000019.1"/>
</dbReference>
<evidence type="ECO:0000259" key="2">
    <source>
        <dbReference type="Pfam" id="PF03061"/>
    </source>
</evidence>
<dbReference type="AlphaFoldDB" id="A0A1H0UA43"/>
<dbReference type="EMBL" id="FNIR01000019">
    <property type="protein sequence ID" value="SDP63172.1"/>
    <property type="molecule type" value="Genomic_DNA"/>
</dbReference>
<accession>A0A1H0UA43</accession>
<feature type="region of interest" description="Disordered" evidence="1">
    <location>
        <begin position="214"/>
        <end position="236"/>
    </location>
</feature>
<gene>
    <name evidence="3" type="ORF">SAMN05660199_04426</name>
</gene>
<dbReference type="Proteomes" id="UP000199088">
    <property type="component" value="Unassembled WGS sequence"/>
</dbReference>
<proteinExistence type="predicted"/>
<dbReference type="SUPFAM" id="SSF54637">
    <property type="entry name" value="Thioesterase/thiol ester dehydrase-isomerase"/>
    <property type="match status" value="1"/>
</dbReference>
<dbReference type="InterPro" id="IPR006683">
    <property type="entry name" value="Thioestr_dom"/>
</dbReference>